<evidence type="ECO:0000256" key="3">
    <source>
        <dbReference type="ARBA" id="ARBA00022475"/>
    </source>
</evidence>
<name>A0A8A7KA12_9FIRM</name>
<organism evidence="10 11">
    <name type="scientific">Iocasia fonsfrigidae</name>
    <dbReference type="NCBI Taxonomy" id="2682810"/>
    <lineage>
        <taxon>Bacteria</taxon>
        <taxon>Bacillati</taxon>
        <taxon>Bacillota</taxon>
        <taxon>Clostridia</taxon>
        <taxon>Halanaerobiales</taxon>
        <taxon>Halanaerobiaceae</taxon>
        <taxon>Iocasia</taxon>
    </lineage>
</organism>
<dbReference type="KEGG" id="ifn:GM661_12060"/>
<feature type="transmembrane region" description="Helical" evidence="8">
    <location>
        <begin position="145"/>
        <end position="171"/>
    </location>
</feature>
<dbReference type="Proteomes" id="UP000665020">
    <property type="component" value="Chromosome"/>
</dbReference>
<feature type="transmembrane region" description="Helical" evidence="8">
    <location>
        <begin position="480"/>
        <end position="501"/>
    </location>
</feature>
<keyword evidence="3" id="KW-1003">Cell membrane</keyword>
<evidence type="ECO:0000256" key="5">
    <source>
        <dbReference type="ARBA" id="ARBA00022692"/>
    </source>
</evidence>
<evidence type="ECO:0000256" key="1">
    <source>
        <dbReference type="ARBA" id="ARBA00004429"/>
    </source>
</evidence>
<keyword evidence="6 8" id="KW-1133">Transmembrane helix</keyword>
<feature type="transmembrane region" description="Helical" evidence="8">
    <location>
        <begin position="396"/>
        <end position="418"/>
    </location>
</feature>
<dbReference type="RefSeq" id="WP_230867050.1">
    <property type="nucleotide sequence ID" value="NZ_CP046640.1"/>
</dbReference>
<keyword evidence="2" id="KW-0813">Transport</keyword>
<feature type="transmembrane region" description="Helical" evidence="8">
    <location>
        <begin position="77"/>
        <end position="99"/>
    </location>
</feature>
<dbReference type="GO" id="GO:0005886">
    <property type="term" value="C:plasma membrane"/>
    <property type="evidence" value="ECO:0007669"/>
    <property type="project" value="UniProtKB-SubCell"/>
</dbReference>
<feature type="transmembrane region" description="Helical" evidence="8">
    <location>
        <begin position="533"/>
        <end position="555"/>
    </location>
</feature>
<evidence type="ECO:0000313" key="10">
    <source>
        <dbReference type="EMBL" id="QTL98643.1"/>
    </source>
</evidence>
<reference evidence="10" key="1">
    <citation type="submission" date="2019-12" db="EMBL/GenBank/DDBJ databases">
        <authorList>
            <person name="zhang j."/>
            <person name="sun C.M."/>
        </authorList>
    </citation>
    <scope>NUCLEOTIDE SEQUENCE</scope>
    <source>
        <strain evidence="10">NS-1</strain>
    </source>
</reference>
<feature type="transmembrane region" description="Helical" evidence="8">
    <location>
        <begin position="254"/>
        <end position="275"/>
    </location>
</feature>
<protein>
    <submittedName>
        <fullName evidence="10">ABC transporter permease subunit</fullName>
    </submittedName>
</protein>
<keyword evidence="4" id="KW-0997">Cell inner membrane</keyword>
<feature type="transmembrane region" description="Helical" evidence="8">
    <location>
        <begin position="24"/>
        <end position="49"/>
    </location>
</feature>
<feature type="transmembrane region" description="Helical" evidence="8">
    <location>
        <begin position="300"/>
        <end position="322"/>
    </location>
</feature>
<dbReference type="EMBL" id="CP046640">
    <property type="protein sequence ID" value="QTL98643.1"/>
    <property type="molecule type" value="Genomic_DNA"/>
</dbReference>
<feature type="transmembrane region" description="Helical" evidence="8">
    <location>
        <begin position="362"/>
        <end position="384"/>
    </location>
</feature>
<dbReference type="PANTHER" id="PTHR43357:SF3">
    <property type="entry name" value="FE(3+)-TRANSPORT SYSTEM PERMEASE PROTEIN FBPB 2"/>
    <property type="match status" value="1"/>
</dbReference>
<evidence type="ECO:0000259" key="9">
    <source>
        <dbReference type="Pfam" id="PF00528"/>
    </source>
</evidence>
<accession>A0A8A7KA12</accession>
<evidence type="ECO:0000256" key="7">
    <source>
        <dbReference type="ARBA" id="ARBA00023136"/>
    </source>
</evidence>
<feature type="domain" description="ABC transmembrane type-1" evidence="9">
    <location>
        <begin position="374"/>
        <end position="561"/>
    </location>
</feature>
<evidence type="ECO:0000256" key="4">
    <source>
        <dbReference type="ARBA" id="ARBA00022519"/>
    </source>
</evidence>
<keyword evidence="5 8" id="KW-0812">Transmembrane</keyword>
<evidence type="ECO:0000256" key="8">
    <source>
        <dbReference type="SAM" id="Phobius"/>
    </source>
</evidence>
<dbReference type="SUPFAM" id="SSF161098">
    <property type="entry name" value="MetI-like"/>
    <property type="match status" value="2"/>
</dbReference>
<keyword evidence="7 8" id="KW-0472">Membrane</keyword>
<feature type="transmembrane region" description="Helical" evidence="8">
    <location>
        <begin position="111"/>
        <end position="133"/>
    </location>
</feature>
<dbReference type="Gene3D" id="1.10.3720.10">
    <property type="entry name" value="MetI-like"/>
    <property type="match status" value="2"/>
</dbReference>
<evidence type="ECO:0000256" key="6">
    <source>
        <dbReference type="ARBA" id="ARBA00022989"/>
    </source>
</evidence>
<dbReference type="PANTHER" id="PTHR43357">
    <property type="entry name" value="INNER MEMBRANE ABC TRANSPORTER PERMEASE PROTEIN YDCV"/>
    <property type="match status" value="1"/>
</dbReference>
<evidence type="ECO:0000313" key="11">
    <source>
        <dbReference type="Proteomes" id="UP000665020"/>
    </source>
</evidence>
<feature type="transmembrane region" description="Helical" evidence="8">
    <location>
        <begin position="192"/>
        <end position="215"/>
    </location>
</feature>
<feature type="transmembrane region" description="Helical" evidence="8">
    <location>
        <begin position="424"/>
        <end position="445"/>
    </location>
</feature>
<gene>
    <name evidence="10" type="ORF">GM661_12060</name>
</gene>
<dbReference type="CDD" id="cd06261">
    <property type="entry name" value="TM_PBP2"/>
    <property type="match status" value="2"/>
</dbReference>
<feature type="domain" description="ABC transmembrane type-1" evidence="9">
    <location>
        <begin position="91"/>
        <end position="274"/>
    </location>
</feature>
<evidence type="ECO:0000256" key="2">
    <source>
        <dbReference type="ARBA" id="ARBA00022448"/>
    </source>
</evidence>
<dbReference type="Pfam" id="PF00528">
    <property type="entry name" value="BPD_transp_1"/>
    <property type="match status" value="2"/>
</dbReference>
<dbReference type="AlphaFoldDB" id="A0A8A7KA12"/>
<proteinExistence type="predicted"/>
<keyword evidence="11" id="KW-1185">Reference proteome</keyword>
<comment type="subcellular location">
    <subcellularLocation>
        <location evidence="1">Cell inner membrane</location>
        <topology evidence="1">Multi-pass membrane protein</topology>
    </subcellularLocation>
</comment>
<dbReference type="GO" id="GO:0055085">
    <property type="term" value="P:transmembrane transport"/>
    <property type="evidence" value="ECO:0007669"/>
    <property type="project" value="InterPro"/>
</dbReference>
<sequence>MPLLKSKDHKLWSLLAIFNIKKKIYTGIVLLLVLFFFILPIAKLAIISFNYEGKFSILNYYNILLEDRTWDTLKNTLIIVLSSSLLALIIGTTLAWLTAYTDIRGKKIIKILLFIPFVIPSYIISLSWIQLINSAELFSKLSLNIYSYGGIIFVMGICHCPLIFLMTETVFRKIPRDLEFAGRTCGCSRFKVICKITLPMAVPGISSGCILTFLASLSNFGIPAFLGIPANINVLNTVIYQEIVGFSSNSFNRAATLASLLGVIALLGSLILWYFSRKSKRLETFKEDYQPRIFLGKYRIIIEIITWLFLLSTSIIPLLAMIKTSVIKAYGLDFIWKNLTLDHYKFILWQSNKTISAIKNSLLLAIITTIVCLILGTMIAYYRVRKKTIVSRMIEIVVSIPYALPGIVFALAIILIWIEPIPGWSPGIYGTVKLIFIAYIIRFLILQIRGSITSILQVDISMEEAARLSGANLIIRWKEILWPLLYSGVLGTALLVFVNVLTELTVSSILWSSGSETIGVVIFNLEQAGYTSYSTAFSSLIVIMISLCFVVFNIVNKYSRSGVKTQ</sequence>
<dbReference type="InterPro" id="IPR035906">
    <property type="entry name" value="MetI-like_sf"/>
</dbReference>
<dbReference type="InterPro" id="IPR000515">
    <property type="entry name" value="MetI-like"/>
</dbReference>